<dbReference type="Gene3D" id="3.10.50.40">
    <property type="match status" value="1"/>
</dbReference>
<organism evidence="6 7">
    <name type="scientific">Flavobacterium agricola</name>
    <dbReference type="NCBI Taxonomy" id="2870839"/>
    <lineage>
        <taxon>Bacteria</taxon>
        <taxon>Pseudomonadati</taxon>
        <taxon>Bacteroidota</taxon>
        <taxon>Flavobacteriia</taxon>
        <taxon>Flavobacteriales</taxon>
        <taxon>Flavobacteriaceae</taxon>
        <taxon>Flavobacterium</taxon>
    </lineage>
</organism>
<dbReference type="InterPro" id="IPR019869">
    <property type="entry name" value="Motility-assoc_PPIase_GldI"/>
</dbReference>
<dbReference type="Pfam" id="PF00254">
    <property type="entry name" value="FKBP_C"/>
    <property type="match status" value="1"/>
</dbReference>
<sequence>MKTSHFYSIFLLAIFITSCNNVQEARYPISQTSSQFLDESIARNKVIINSEEQTFENMFKQDTANVYIPSTKGFWFKYETKVEENSALPVRGDIVLYDYEVYDINGSIIYTKEETQPQRYLVDKETIMTGLRYGIKQLKQGEEATFYFPSHIAYGYHGDNKSIGTNVPLICKVKINQIIKSN</sequence>
<comment type="catalytic activity">
    <reaction evidence="1 3 4">
        <text>[protein]-peptidylproline (omega=180) = [protein]-peptidylproline (omega=0)</text>
        <dbReference type="Rhea" id="RHEA:16237"/>
        <dbReference type="Rhea" id="RHEA-COMP:10747"/>
        <dbReference type="Rhea" id="RHEA-COMP:10748"/>
        <dbReference type="ChEBI" id="CHEBI:83833"/>
        <dbReference type="ChEBI" id="CHEBI:83834"/>
        <dbReference type="EC" id="5.2.1.8"/>
    </reaction>
</comment>
<dbReference type="Proteomes" id="UP001163328">
    <property type="component" value="Chromosome"/>
</dbReference>
<reference evidence="6" key="1">
    <citation type="submission" date="2021-08" db="EMBL/GenBank/DDBJ databases">
        <title>Flavobacterium sp. strain CC-SYL302.</title>
        <authorList>
            <person name="Lin S.-Y."/>
            <person name="Lee T.-H."/>
            <person name="Young C.-C."/>
        </authorList>
    </citation>
    <scope>NUCLEOTIDE SEQUENCE</scope>
    <source>
        <strain evidence="6">CC-SYL302</strain>
    </source>
</reference>
<evidence type="ECO:0000256" key="4">
    <source>
        <dbReference type="RuleBase" id="RU003915"/>
    </source>
</evidence>
<dbReference type="RefSeq" id="WP_264435086.1">
    <property type="nucleotide sequence ID" value="NZ_CP081495.1"/>
</dbReference>
<accession>A0ABY6M3R6</accession>
<dbReference type="InterPro" id="IPR001179">
    <property type="entry name" value="PPIase_FKBP_dom"/>
</dbReference>
<dbReference type="NCBIfam" id="TIGR03516">
    <property type="entry name" value="ppisom_GldI"/>
    <property type="match status" value="1"/>
</dbReference>
<protein>
    <recommendedName>
        <fullName evidence="4">Peptidyl-prolyl cis-trans isomerase</fullName>
        <ecNumber evidence="4">5.2.1.8</ecNumber>
    </recommendedName>
</protein>
<evidence type="ECO:0000256" key="3">
    <source>
        <dbReference type="PROSITE-ProRule" id="PRU00277"/>
    </source>
</evidence>
<dbReference type="SUPFAM" id="SSF54534">
    <property type="entry name" value="FKBP-like"/>
    <property type="match status" value="1"/>
</dbReference>
<evidence type="ECO:0000313" key="6">
    <source>
        <dbReference type="EMBL" id="UYW02520.1"/>
    </source>
</evidence>
<evidence type="ECO:0000256" key="2">
    <source>
        <dbReference type="ARBA" id="ARBA00023110"/>
    </source>
</evidence>
<keyword evidence="3 4" id="KW-0413">Isomerase</keyword>
<name>A0ABY6M3R6_9FLAO</name>
<dbReference type="EC" id="5.2.1.8" evidence="4"/>
<proteinExistence type="inferred from homology"/>
<gene>
    <name evidence="6" type="primary">gldI</name>
    <name evidence="6" type="ORF">K5I29_06505</name>
</gene>
<dbReference type="PROSITE" id="PS51257">
    <property type="entry name" value="PROKAR_LIPOPROTEIN"/>
    <property type="match status" value="1"/>
</dbReference>
<dbReference type="EMBL" id="CP081495">
    <property type="protein sequence ID" value="UYW02520.1"/>
    <property type="molecule type" value="Genomic_DNA"/>
</dbReference>
<dbReference type="PROSITE" id="PS50059">
    <property type="entry name" value="FKBP_PPIASE"/>
    <property type="match status" value="1"/>
</dbReference>
<evidence type="ECO:0000256" key="1">
    <source>
        <dbReference type="ARBA" id="ARBA00000971"/>
    </source>
</evidence>
<comment type="similarity">
    <text evidence="4">Belongs to the FKBP-type PPIase family.</text>
</comment>
<dbReference type="InterPro" id="IPR046357">
    <property type="entry name" value="PPIase_dom_sf"/>
</dbReference>
<keyword evidence="7" id="KW-1185">Reference proteome</keyword>
<evidence type="ECO:0000259" key="5">
    <source>
        <dbReference type="PROSITE" id="PS50059"/>
    </source>
</evidence>
<keyword evidence="2 3" id="KW-0697">Rotamase</keyword>
<feature type="domain" description="PPIase FKBP-type" evidence="5">
    <location>
        <begin position="92"/>
        <end position="179"/>
    </location>
</feature>
<evidence type="ECO:0000313" key="7">
    <source>
        <dbReference type="Proteomes" id="UP001163328"/>
    </source>
</evidence>